<dbReference type="RefSeq" id="WP_013558815.1">
    <property type="nucleotide sequence ID" value="NC_014960.1"/>
</dbReference>
<feature type="transmembrane region" description="Helical" evidence="2">
    <location>
        <begin position="241"/>
        <end position="259"/>
    </location>
</feature>
<dbReference type="Pfam" id="PF13413">
    <property type="entry name" value="HTH_25"/>
    <property type="match status" value="2"/>
</dbReference>
<dbReference type="PANTHER" id="PTHR34475:SF1">
    <property type="entry name" value="CYTOSKELETON PROTEIN RODZ"/>
    <property type="match status" value="1"/>
</dbReference>
<dbReference type="GO" id="GO:0003677">
    <property type="term" value="F:DNA binding"/>
    <property type="evidence" value="ECO:0007669"/>
    <property type="project" value="UniProtKB-KW"/>
</dbReference>
<dbReference type="OrthoDB" id="9797543at2"/>
<proteinExistence type="predicted"/>
<accession>E8N0M4</accession>
<dbReference type="KEGG" id="atm:ANT_03850"/>
<dbReference type="PANTHER" id="PTHR34475">
    <property type="match status" value="1"/>
</dbReference>
<dbReference type="STRING" id="926569.ANT_03850"/>
<dbReference type="SMART" id="SM00530">
    <property type="entry name" value="HTH_XRE"/>
    <property type="match status" value="2"/>
</dbReference>
<keyword evidence="2" id="KW-1133">Transmembrane helix</keyword>
<organism evidence="4 5">
    <name type="scientific">Anaerolinea thermophila (strain DSM 14523 / JCM 11388 / NBRC 100420 / UNI-1)</name>
    <dbReference type="NCBI Taxonomy" id="926569"/>
    <lineage>
        <taxon>Bacteria</taxon>
        <taxon>Bacillati</taxon>
        <taxon>Chloroflexota</taxon>
        <taxon>Anaerolineae</taxon>
        <taxon>Anaerolineales</taxon>
        <taxon>Anaerolineaceae</taxon>
        <taxon>Anaerolinea</taxon>
    </lineage>
</organism>
<dbReference type="InterPro" id="IPR025194">
    <property type="entry name" value="RodZ-like_C"/>
</dbReference>
<name>E8N0M4_ANATU</name>
<gene>
    <name evidence="4" type="ordered locus">ANT_03850</name>
</gene>
<keyword evidence="2" id="KW-0472">Membrane</keyword>
<dbReference type="Pfam" id="PF13464">
    <property type="entry name" value="RodZ_C"/>
    <property type="match status" value="1"/>
</dbReference>
<feature type="domain" description="HTH cro/C1-type" evidence="3">
    <location>
        <begin position="140"/>
        <end position="200"/>
    </location>
</feature>
<dbReference type="InParanoid" id="E8N0M4"/>
<keyword evidence="5" id="KW-1185">Reference proteome</keyword>
<feature type="domain" description="HTH cro/C1-type" evidence="3">
    <location>
        <begin position="9"/>
        <end position="69"/>
    </location>
</feature>
<evidence type="ECO:0000313" key="5">
    <source>
        <dbReference type="Proteomes" id="UP000008922"/>
    </source>
</evidence>
<dbReference type="PROSITE" id="PS50943">
    <property type="entry name" value="HTH_CROC1"/>
    <property type="match status" value="2"/>
</dbReference>
<dbReference type="SUPFAM" id="SSF47413">
    <property type="entry name" value="lambda repressor-like DNA-binding domains"/>
    <property type="match status" value="2"/>
</dbReference>
<dbReference type="CDD" id="cd00093">
    <property type="entry name" value="HTH_XRE"/>
    <property type="match status" value="2"/>
</dbReference>
<feature type="region of interest" description="Disordered" evidence="1">
    <location>
        <begin position="280"/>
        <end position="327"/>
    </location>
</feature>
<protein>
    <submittedName>
        <fullName evidence="4">Xre family DNA-binding protein</fullName>
    </submittedName>
</protein>
<evidence type="ECO:0000313" key="4">
    <source>
        <dbReference type="EMBL" id="BAJ62419.1"/>
    </source>
</evidence>
<feature type="region of interest" description="Disordered" evidence="1">
    <location>
        <begin position="77"/>
        <end position="103"/>
    </location>
</feature>
<dbReference type="Gene3D" id="1.10.260.40">
    <property type="entry name" value="lambda repressor-like DNA-binding domains"/>
    <property type="match status" value="2"/>
</dbReference>
<feature type="region of interest" description="Disordered" evidence="1">
    <location>
        <begin position="415"/>
        <end position="442"/>
    </location>
</feature>
<dbReference type="EMBL" id="AP012029">
    <property type="protein sequence ID" value="BAJ62419.1"/>
    <property type="molecule type" value="Genomic_DNA"/>
</dbReference>
<reference evidence="4 5" key="1">
    <citation type="submission" date="2010-12" db="EMBL/GenBank/DDBJ databases">
        <title>Whole genome sequence of Anaerolinea thermophila UNI-1.</title>
        <authorList>
            <person name="Narita-Yamada S."/>
            <person name="Kishi E."/>
            <person name="Watanabe Y."/>
            <person name="Takasaki K."/>
            <person name="Ankai A."/>
            <person name="Oguchi A."/>
            <person name="Fukui S."/>
            <person name="Takahashi M."/>
            <person name="Yashiro I."/>
            <person name="Hosoyama A."/>
            <person name="Sekiguchi Y."/>
            <person name="Hanada S."/>
            <person name="Fujita N."/>
        </authorList>
    </citation>
    <scope>NUCLEOTIDE SEQUENCE [LARGE SCALE GENOMIC DNA]</scope>
    <source>
        <strain evidence="5">DSM 14523 / JCM 11388 / NBRC 100420 / UNI-1</strain>
    </source>
</reference>
<evidence type="ECO:0000256" key="2">
    <source>
        <dbReference type="SAM" id="Phobius"/>
    </source>
</evidence>
<dbReference type="InterPro" id="IPR001387">
    <property type="entry name" value="Cro/C1-type_HTH"/>
</dbReference>
<sequence length="450" mass="49065">MTLSVGERLKQTRLEKHLTLEQVSQATRVRVHYLDALERGDLEALPSRVQGKGFLRLYADYLGLPVDEILAQWEGKPLPSPVQPSPQPEEVQESHRMPVEPAAPPPAEVEVFVPATEVPVTPPAGASSSLILLKEIGQELRRKREALGFSLADVEEFTHIRTRYLQALENGQLEQLPSPVQGRGMLQNYADFLRLDTEDLLNRFAEALQQRRIEQTIRIESPTAPRAKPITRIRRWVTPDLLIGGGLILALFLFVAWTAGRITAERTRMAQATLPSISDVLLTTPSPTPGEQSAPSTPAPQQTPLEGEGNPAPTEIPPTEGTPVSTVAPISNAPVQVYLIARQRAFLRVIVDGKIAFNGRTIPGNAYPFSAEKSIEIISGNAAALQVYYNQQDLGVLGEMGKPLRLTFTQQGVLTPTPLPTATPTATPPVTPTPTPTPLLATPTITPFIP</sequence>
<dbReference type="Proteomes" id="UP000008922">
    <property type="component" value="Chromosome"/>
</dbReference>
<dbReference type="InterPro" id="IPR050400">
    <property type="entry name" value="Bact_Cytoskel_RodZ"/>
</dbReference>
<keyword evidence="2" id="KW-0812">Transmembrane</keyword>
<dbReference type="InterPro" id="IPR010982">
    <property type="entry name" value="Lambda_DNA-bd_dom_sf"/>
</dbReference>
<feature type="compositionally biased region" description="Pro residues" evidence="1">
    <location>
        <begin position="78"/>
        <end position="87"/>
    </location>
</feature>
<evidence type="ECO:0000259" key="3">
    <source>
        <dbReference type="PROSITE" id="PS50943"/>
    </source>
</evidence>
<evidence type="ECO:0000256" key="1">
    <source>
        <dbReference type="SAM" id="MobiDB-lite"/>
    </source>
</evidence>
<keyword evidence="4" id="KW-0238">DNA-binding</keyword>
<dbReference type="AlphaFoldDB" id="E8N0M4"/>
<dbReference type="eggNOG" id="COG1426">
    <property type="taxonomic scope" value="Bacteria"/>
</dbReference>
<dbReference type="HOGENOM" id="CLU_607865_0_0_0"/>
<feature type="compositionally biased region" description="Polar residues" evidence="1">
    <location>
        <begin position="280"/>
        <end position="304"/>
    </location>
</feature>
<feature type="compositionally biased region" description="Pro residues" evidence="1">
    <location>
        <begin position="417"/>
        <end position="437"/>
    </location>
</feature>